<proteinExistence type="predicted"/>
<dbReference type="InterPro" id="IPR032789">
    <property type="entry name" value="T2SS-T3SS_pil_N"/>
</dbReference>
<evidence type="ECO:0000313" key="3">
    <source>
        <dbReference type="Proteomes" id="UP000474565"/>
    </source>
</evidence>
<feature type="domain" description="Pilus formation protein N-terminal" evidence="1">
    <location>
        <begin position="1"/>
        <end position="56"/>
    </location>
</feature>
<evidence type="ECO:0000313" key="2">
    <source>
        <dbReference type="EMBL" id="MYM82377.1"/>
    </source>
</evidence>
<sequence length="127" mass="13121">MHLPFAAARVAVGDAKIADVILLNPSEIYLLGKTTGSTNLIVWNRANQASVIDISVDLDTAGLRQQFSELFPTERDIRLTVSGNALILSGSVADSVRAAQVVAVASAYLQRTARSGGSGAAAPDAAA</sequence>
<reference evidence="2 3" key="1">
    <citation type="submission" date="2019-12" db="EMBL/GenBank/DDBJ databases">
        <title>Novel species isolated from a subtropical stream in China.</title>
        <authorList>
            <person name="Lu H."/>
        </authorList>
    </citation>
    <scope>NUCLEOTIDE SEQUENCE [LARGE SCALE GENOMIC DNA]</scope>
    <source>
        <strain evidence="2 3">FT50W</strain>
    </source>
</reference>
<dbReference type="AlphaFoldDB" id="A0A6L8MH46"/>
<dbReference type="Proteomes" id="UP000474565">
    <property type="component" value="Unassembled WGS sequence"/>
</dbReference>
<accession>A0A6L8MH46</accession>
<dbReference type="Pfam" id="PF13629">
    <property type="entry name" value="T2SS-T3SS_pil_N"/>
    <property type="match status" value="1"/>
</dbReference>
<feature type="non-terminal residue" evidence="2">
    <location>
        <position position="127"/>
    </location>
</feature>
<evidence type="ECO:0000259" key="1">
    <source>
        <dbReference type="Pfam" id="PF13629"/>
    </source>
</evidence>
<name>A0A6L8MH46_9BURK</name>
<dbReference type="EMBL" id="WWCP01000010">
    <property type="protein sequence ID" value="MYM82377.1"/>
    <property type="molecule type" value="Genomic_DNA"/>
</dbReference>
<gene>
    <name evidence="2" type="ORF">GTP44_10480</name>
</gene>
<organism evidence="2 3">
    <name type="scientific">Duganella lactea</name>
    <dbReference type="NCBI Taxonomy" id="2692173"/>
    <lineage>
        <taxon>Bacteria</taxon>
        <taxon>Pseudomonadati</taxon>
        <taxon>Pseudomonadota</taxon>
        <taxon>Betaproteobacteria</taxon>
        <taxon>Burkholderiales</taxon>
        <taxon>Oxalobacteraceae</taxon>
        <taxon>Telluria group</taxon>
        <taxon>Duganella</taxon>
    </lineage>
</organism>
<protein>
    <submittedName>
        <fullName evidence="2">Type II and III secretion system protein family protein</fullName>
    </submittedName>
</protein>
<comment type="caution">
    <text evidence="2">The sequence shown here is derived from an EMBL/GenBank/DDBJ whole genome shotgun (WGS) entry which is preliminary data.</text>
</comment>